<dbReference type="InterPro" id="IPR025665">
    <property type="entry name" value="Beta-barrel_OMP_2"/>
</dbReference>
<dbReference type="RefSeq" id="WP_146787800.1">
    <property type="nucleotide sequence ID" value="NZ_BAABIO010000003.1"/>
</dbReference>
<proteinExistence type="predicted"/>
<evidence type="ECO:0000313" key="4">
    <source>
        <dbReference type="Proteomes" id="UP000321204"/>
    </source>
</evidence>
<keyword evidence="4" id="KW-1185">Reference proteome</keyword>
<dbReference type="InterPro" id="IPR011250">
    <property type="entry name" value="OMP/PagP_B-barrel"/>
</dbReference>
<evidence type="ECO:0000256" key="1">
    <source>
        <dbReference type="SAM" id="MobiDB-lite"/>
    </source>
</evidence>
<protein>
    <submittedName>
        <fullName evidence="3">PorT family protein</fullName>
    </submittedName>
</protein>
<evidence type="ECO:0000259" key="2">
    <source>
        <dbReference type="Pfam" id="PF13568"/>
    </source>
</evidence>
<feature type="domain" description="Outer membrane protein beta-barrel" evidence="2">
    <location>
        <begin position="195"/>
        <end position="360"/>
    </location>
</feature>
<gene>
    <name evidence="3" type="ORF">FSB75_12345</name>
</gene>
<dbReference type="Pfam" id="PF13568">
    <property type="entry name" value="OMP_b-brl_2"/>
    <property type="match status" value="1"/>
</dbReference>
<dbReference type="Proteomes" id="UP000321204">
    <property type="component" value="Chromosome"/>
</dbReference>
<evidence type="ECO:0000313" key="3">
    <source>
        <dbReference type="EMBL" id="QEC56650.1"/>
    </source>
</evidence>
<dbReference type="OrthoDB" id="1523584at2"/>
<sequence>MRFVNENTDDVFRQAGKDFPLNTDSADWDKVASVLYPNYSSQSQKSKSRRKHLWLLLLLPFSVVCNHYVENKLNYAEDESLPKAYAENKLIAKDLRSISKPAVEKTKIILAENEAVIANRNPTHFAKRIFSTSRNEGKNDKASLNTGSEKEESDVQERTKAEAIATLLQRIVTLRESKIFQRKNIAEGKAKEKVQPRSKRFSIGIEAGTGTTSVKFQRAKGLGFDLGLTAGYDLSKRLSIQAAVLSSKKNYYTNGAAFNTSKIYLPVNTKITSVEGRCRMLEIPIALRYNFSSSRKQEWFVAAGASSFLMKREDYDYEYFYANSGQSVKRSKTYKNSSKDWLAVAQFSGGYAYDVKGKFGLVAEPYIQVPLKGAGFGKLPLTSAGLRLSLVKKLF</sequence>
<dbReference type="KEGG" id="fgg:FSB75_12345"/>
<dbReference type="AlphaFoldDB" id="A0A5B8UKV1"/>
<feature type="region of interest" description="Disordered" evidence="1">
    <location>
        <begin position="130"/>
        <end position="156"/>
    </location>
</feature>
<accession>A0A5B8UKV1</accession>
<organism evidence="3 4">
    <name type="scientific">Flavisolibacter ginsenosidimutans</name>
    <dbReference type="NCBI Taxonomy" id="661481"/>
    <lineage>
        <taxon>Bacteria</taxon>
        <taxon>Pseudomonadati</taxon>
        <taxon>Bacteroidota</taxon>
        <taxon>Chitinophagia</taxon>
        <taxon>Chitinophagales</taxon>
        <taxon>Chitinophagaceae</taxon>
        <taxon>Flavisolibacter</taxon>
    </lineage>
</organism>
<name>A0A5B8UKV1_9BACT</name>
<dbReference type="SUPFAM" id="SSF56925">
    <property type="entry name" value="OMPA-like"/>
    <property type="match status" value="1"/>
</dbReference>
<dbReference type="EMBL" id="CP042433">
    <property type="protein sequence ID" value="QEC56650.1"/>
    <property type="molecule type" value="Genomic_DNA"/>
</dbReference>
<reference evidence="3 4" key="1">
    <citation type="journal article" date="2015" name="Int. J. Syst. Evol. Microbiol.">
        <title>Flavisolibacter ginsenosidimutans sp. nov., with ginsenoside-converting activity isolated from soil used for cultivating ginseng.</title>
        <authorList>
            <person name="Zhao Y."/>
            <person name="Liu Q."/>
            <person name="Kang M.S."/>
            <person name="Jin F."/>
            <person name="Yu H."/>
            <person name="Im W.T."/>
        </authorList>
    </citation>
    <scope>NUCLEOTIDE SEQUENCE [LARGE SCALE GENOMIC DNA]</scope>
    <source>
        <strain evidence="3 4">Gsoil 636</strain>
    </source>
</reference>